<accession>A0A4S4N0E8</accession>
<sequence length="56" mass="6190">MVWVSQAYVLGNGQREYGVILSKKSRRFAQVRDRICGDGFGIDEDLTTLGAVEVGK</sequence>
<dbReference type="Proteomes" id="UP000308730">
    <property type="component" value="Unassembled WGS sequence"/>
</dbReference>
<dbReference type="EMBL" id="SGPM01000056">
    <property type="protein sequence ID" value="THH31161.1"/>
    <property type="molecule type" value="Genomic_DNA"/>
</dbReference>
<dbReference type="AlphaFoldDB" id="A0A4S4N0E8"/>
<name>A0A4S4N0E8_9APHY</name>
<evidence type="ECO:0000313" key="2">
    <source>
        <dbReference type="Proteomes" id="UP000308730"/>
    </source>
</evidence>
<keyword evidence="2" id="KW-1185">Reference proteome</keyword>
<reference evidence="1 2" key="1">
    <citation type="submission" date="2019-02" db="EMBL/GenBank/DDBJ databases">
        <title>Genome sequencing of the rare red list fungi Antrodiella citrinella (Flaviporus citrinellus).</title>
        <authorList>
            <person name="Buettner E."/>
            <person name="Kellner H."/>
        </authorList>
    </citation>
    <scope>NUCLEOTIDE SEQUENCE [LARGE SCALE GENOMIC DNA]</scope>
    <source>
        <strain evidence="1 2">DSM 108506</strain>
    </source>
</reference>
<proteinExistence type="predicted"/>
<gene>
    <name evidence="1" type="ORF">EUX98_g3035</name>
</gene>
<evidence type="ECO:0000313" key="1">
    <source>
        <dbReference type="EMBL" id="THH31161.1"/>
    </source>
</evidence>
<organism evidence="1 2">
    <name type="scientific">Antrodiella citrinella</name>
    <dbReference type="NCBI Taxonomy" id="2447956"/>
    <lineage>
        <taxon>Eukaryota</taxon>
        <taxon>Fungi</taxon>
        <taxon>Dikarya</taxon>
        <taxon>Basidiomycota</taxon>
        <taxon>Agaricomycotina</taxon>
        <taxon>Agaricomycetes</taxon>
        <taxon>Polyporales</taxon>
        <taxon>Steccherinaceae</taxon>
        <taxon>Antrodiella</taxon>
    </lineage>
</organism>
<comment type="caution">
    <text evidence="1">The sequence shown here is derived from an EMBL/GenBank/DDBJ whole genome shotgun (WGS) entry which is preliminary data.</text>
</comment>
<protein>
    <submittedName>
        <fullName evidence="1">Uncharacterized protein</fullName>
    </submittedName>
</protein>